<evidence type="ECO:0000313" key="1">
    <source>
        <dbReference type="EMBL" id="SNB69412.1"/>
    </source>
</evidence>
<dbReference type="RefSeq" id="WP_088520330.1">
    <property type="nucleotide sequence ID" value="NZ_FYDG01000003.1"/>
</dbReference>
<protein>
    <submittedName>
        <fullName evidence="1">Uncharacterized protein</fullName>
    </submittedName>
</protein>
<keyword evidence="2" id="KW-1185">Reference proteome</keyword>
<dbReference type="AlphaFoldDB" id="A0A212RB10"/>
<accession>A0A212RB10</accession>
<sequence length="98" mass="10666">MIKPTVGRVVWYRPGPSDFGKLAVNGDQPLAAIVSTVWNDRMVNIAGFDANGMPFNRTSVTLVQEGDAFPAINSGYVEWMPFQIGQAKKHEAEGEKAA</sequence>
<dbReference type="OrthoDB" id="8456478at2"/>
<evidence type="ECO:0000313" key="2">
    <source>
        <dbReference type="Proteomes" id="UP000198418"/>
    </source>
</evidence>
<name>A0A212RB10_RHOAC</name>
<dbReference type="EMBL" id="FYDG01000003">
    <property type="protein sequence ID" value="SNB69412.1"/>
    <property type="molecule type" value="Genomic_DNA"/>
</dbReference>
<dbReference type="Proteomes" id="UP000198418">
    <property type="component" value="Unassembled WGS sequence"/>
</dbReference>
<gene>
    <name evidence="1" type="ORF">SAMN06265338_103214</name>
</gene>
<reference evidence="2" key="1">
    <citation type="submission" date="2017-06" db="EMBL/GenBank/DDBJ databases">
        <authorList>
            <person name="Varghese N."/>
            <person name="Submissions S."/>
        </authorList>
    </citation>
    <scope>NUCLEOTIDE SEQUENCE [LARGE SCALE GENOMIC DNA]</scope>
    <source>
        <strain evidence="2">DSM 137</strain>
    </source>
</reference>
<organism evidence="1 2">
    <name type="scientific">Rhodoblastus acidophilus</name>
    <name type="common">Rhodopseudomonas acidophila</name>
    <dbReference type="NCBI Taxonomy" id="1074"/>
    <lineage>
        <taxon>Bacteria</taxon>
        <taxon>Pseudomonadati</taxon>
        <taxon>Pseudomonadota</taxon>
        <taxon>Alphaproteobacteria</taxon>
        <taxon>Hyphomicrobiales</taxon>
        <taxon>Rhodoblastaceae</taxon>
        <taxon>Rhodoblastus</taxon>
    </lineage>
</organism>
<proteinExistence type="predicted"/>